<sequence>MMAKEMMESFTLTENMDPDTEQEEDNPSTDSSILSRQKPNLGVTISASRFAASTRRGIQKIIRKIFGVQVVE</sequence>
<accession>A0AAN8ZLL8</accession>
<reference evidence="2 3" key="1">
    <citation type="submission" date="2023-12" db="EMBL/GenBank/DDBJ databases">
        <title>A high-quality genome assembly for Dillenia turbinata (Dilleniales).</title>
        <authorList>
            <person name="Chanderbali A."/>
        </authorList>
    </citation>
    <scope>NUCLEOTIDE SEQUENCE [LARGE SCALE GENOMIC DNA]</scope>
    <source>
        <strain evidence="2">LSX21</strain>
        <tissue evidence="2">Leaf</tissue>
    </source>
</reference>
<evidence type="ECO:0000256" key="1">
    <source>
        <dbReference type="SAM" id="MobiDB-lite"/>
    </source>
</evidence>
<gene>
    <name evidence="2" type="ORF">RJ641_027768</name>
</gene>
<feature type="compositionally biased region" description="Acidic residues" evidence="1">
    <location>
        <begin position="16"/>
        <end position="27"/>
    </location>
</feature>
<evidence type="ECO:0000313" key="2">
    <source>
        <dbReference type="EMBL" id="KAK6942391.1"/>
    </source>
</evidence>
<comment type="caution">
    <text evidence="2">The sequence shown here is derived from an EMBL/GenBank/DDBJ whole genome shotgun (WGS) entry which is preliminary data.</text>
</comment>
<protein>
    <submittedName>
        <fullName evidence="2">Uncharacterized protein</fullName>
    </submittedName>
</protein>
<feature type="compositionally biased region" description="Polar residues" evidence="1">
    <location>
        <begin position="28"/>
        <end position="38"/>
    </location>
</feature>
<dbReference type="Proteomes" id="UP001370490">
    <property type="component" value="Unassembled WGS sequence"/>
</dbReference>
<name>A0AAN8ZLL8_9MAGN</name>
<dbReference type="EMBL" id="JBAMMX010000004">
    <property type="protein sequence ID" value="KAK6942391.1"/>
    <property type="molecule type" value="Genomic_DNA"/>
</dbReference>
<organism evidence="2 3">
    <name type="scientific">Dillenia turbinata</name>
    <dbReference type="NCBI Taxonomy" id="194707"/>
    <lineage>
        <taxon>Eukaryota</taxon>
        <taxon>Viridiplantae</taxon>
        <taxon>Streptophyta</taxon>
        <taxon>Embryophyta</taxon>
        <taxon>Tracheophyta</taxon>
        <taxon>Spermatophyta</taxon>
        <taxon>Magnoliopsida</taxon>
        <taxon>eudicotyledons</taxon>
        <taxon>Gunneridae</taxon>
        <taxon>Pentapetalae</taxon>
        <taxon>Dilleniales</taxon>
        <taxon>Dilleniaceae</taxon>
        <taxon>Dillenia</taxon>
    </lineage>
</organism>
<keyword evidence="3" id="KW-1185">Reference proteome</keyword>
<feature type="region of interest" description="Disordered" evidence="1">
    <location>
        <begin position="1"/>
        <end position="38"/>
    </location>
</feature>
<proteinExistence type="predicted"/>
<evidence type="ECO:0000313" key="3">
    <source>
        <dbReference type="Proteomes" id="UP001370490"/>
    </source>
</evidence>
<dbReference type="AlphaFoldDB" id="A0AAN8ZLL8"/>